<feature type="compositionally biased region" description="Pro residues" evidence="1">
    <location>
        <begin position="20"/>
        <end position="32"/>
    </location>
</feature>
<evidence type="ECO:0000313" key="3">
    <source>
        <dbReference type="Proteomes" id="UP001341840"/>
    </source>
</evidence>
<keyword evidence="3" id="KW-1185">Reference proteome</keyword>
<dbReference type="Proteomes" id="UP001341840">
    <property type="component" value="Unassembled WGS sequence"/>
</dbReference>
<accession>A0ABU6SGT4</accession>
<feature type="compositionally biased region" description="Basic residues" evidence="1">
    <location>
        <begin position="52"/>
        <end position="70"/>
    </location>
</feature>
<reference evidence="2 3" key="1">
    <citation type="journal article" date="2023" name="Plants (Basel)">
        <title>Bridging the Gap: Combining Genomics and Transcriptomics Approaches to Understand Stylosanthes scabra, an Orphan Legume from the Brazilian Caatinga.</title>
        <authorList>
            <person name="Ferreira-Neto J.R.C."/>
            <person name="da Silva M.D."/>
            <person name="Binneck E."/>
            <person name="de Melo N.F."/>
            <person name="da Silva R.H."/>
            <person name="de Melo A.L.T.M."/>
            <person name="Pandolfi V."/>
            <person name="Bustamante F.O."/>
            <person name="Brasileiro-Vidal A.C."/>
            <person name="Benko-Iseppon A.M."/>
        </authorList>
    </citation>
    <scope>NUCLEOTIDE SEQUENCE [LARGE SCALE GENOMIC DNA]</scope>
    <source>
        <tissue evidence="2">Leaves</tissue>
    </source>
</reference>
<comment type="caution">
    <text evidence="2">The sequence shown here is derived from an EMBL/GenBank/DDBJ whole genome shotgun (WGS) entry which is preliminary data.</text>
</comment>
<evidence type="ECO:0000313" key="2">
    <source>
        <dbReference type="EMBL" id="MED6135510.1"/>
    </source>
</evidence>
<name>A0ABU6SGT4_9FABA</name>
<evidence type="ECO:0000256" key="1">
    <source>
        <dbReference type="SAM" id="MobiDB-lite"/>
    </source>
</evidence>
<feature type="compositionally biased region" description="Low complexity" evidence="1">
    <location>
        <begin position="1"/>
        <end position="10"/>
    </location>
</feature>
<dbReference type="EMBL" id="JASCZI010060715">
    <property type="protein sequence ID" value="MED6135510.1"/>
    <property type="molecule type" value="Genomic_DNA"/>
</dbReference>
<feature type="region of interest" description="Disordered" evidence="1">
    <location>
        <begin position="1"/>
        <end position="71"/>
    </location>
</feature>
<protein>
    <submittedName>
        <fullName evidence="2">Uncharacterized protein</fullName>
    </submittedName>
</protein>
<organism evidence="2 3">
    <name type="scientific">Stylosanthes scabra</name>
    <dbReference type="NCBI Taxonomy" id="79078"/>
    <lineage>
        <taxon>Eukaryota</taxon>
        <taxon>Viridiplantae</taxon>
        <taxon>Streptophyta</taxon>
        <taxon>Embryophyta</taxon>
        <taxon>Tracheophyta</taxon>
        <taxon>Spermatophyta</taxon>
        <taxon>Magnoliopsida</taxon>
        <taxon>eudicotyledons</taxon>
        <taxon>Gunneridae</taxon>
        <taxon>Pentapetalae</taxon>
        <taxon>rosids</taxon>
        <taxon>fabids</taxon>
        <taxon>Fabales</taxon>
        <taxon>Fabaceae</taxon>
        <taxon>Papilionoideae</taxon>
        <taxon>50 kb inversion clade</taxon>
        <taxon>dalbergioids sensu lato</taxon>
        <taxon>Dalbergieae</taxon>
        <taxon>Pterocarpus clade</taxon>
        <taxon>Stylosanthes</taxon>
    </lineage>
</organism>
<gene>
    <name evidence="2" type="ORF">PIB30_047200</name>
</gene>
<sequence length="146" mass="16125">MLGRHVAVPLHLHRHLRPPLSRPPPPPLPNPPPRHHRPPGPPPRPPQPPHVPHLRHHLRRAPPLRRRRNPRNQLVLAAIQDSIPMAPLLPARHAPLRARVLLVIRVLPVTILAHVPYSIVGATTAQAGVLPGVQPLDRGIHVVPVA</sequence>
<proteinExistence type="predicted"/>
<feature type="compositionally biased region" description="Pro residues" evidence="1">
    <location>
        <begin position="39"/>
        <end position="51"/>
    </location>
</feature>